<feature type="signal peptide" evidence="1">
    <location>
        <begin position="1"/>
        <end position="27"/>
    </location>
</feature>
<gene>
    <name evidence="2" type="ORF">E3T39_12555</name>
</gene>
<evidence type="ECO:0000256" key="1">
    <source>
        <dbReference type="SAM" id="SignalP"/>
    </source>
</evidence>
<dbReference type="OrthoDB" id="5009057at2"/>
<keyword evidence="1" id="KW-0732">Signal</keyword>
<sequence length="178" mass="18900">MRLARTRRGLRWTALLCAVALCAVSLSGCVGLRGGQSVDAAAERIEQLPGVVSAHVEQRSTLSGFARNWTTVVEVTLDSGYRIDDADAALDWVLNAAWSISEHEPTSGLWVGFLDSAGNAVDWDWAAASDARGYDTKWVRSLMPPGGVLRFAGSDIGDSLGSWPGDVPELADGVIVAD</sequence>
<protein>
    <submittedName>
        <fullName evidence="2">Uncharacterized protein</fullName>
    </submittedName>
</protein>
<proteinExistence type="predicted"/>
<dbReference type="Proteomes" id="UP000298170">
    <property type="component" value="Unassembled WGS sequence"/>
</dbReference>
<name>A0A4R9ADL4_9MICO</name>
<dbReference type="PROSITE" id="PS51257">
    <property type="entry name" value="PROKAR_LIPOPROTEIN"/>
    <property type="match status" value="1"/>
</dbReference>
<organism evidence="2 3">
    <name type="scientific">Cryobacterium suzukii</name>
    <dbReference type="NCBI Taxonomy" id="1259198"/>
    <lineage>
        <taxon>Bacteria</taxon>
        <taxon>Bacillati</taxon>
        <taxon>Actinomycetota</taxon>
        <taxon>Actinomycetes</taxon>
        <taxon>Micrococcales</taxon>
        <taxon>Microbacteriaceae</taxon>
        <taxon>Cryobacterium</taxon>
    </lineage>
</organism>
<dbReference type="AlphaFoldDB" id="A0A4R9ADL4"/>
<evidence type="ECO:0000313" key="2">
    <source>
        <dbReference type="EMBL" id="TFD58131.1"/>
    </source>
</evidence>
<accession>A0A4R9ADL4</accession>
<feature type="chain" id="PRO_5038479161" evidence="1">
    <location>
        <begin position="28"/>
        <end position="178"/>
    </location>
</feature>
<evidence type="ECO:0000313" key="3">
    <source>
        <dbReference type="Proteomes" id="UP000298170"/>
    </source>
</evidence>
<reference evidence="2 3" key="1">
    <citation type="submission" date="2019-03" db="EMBL/GenBank/DDBJ databases">
        <title>Genomics of glacier-inhabiting Cryobacterium strains.</title>
        <authorList>
            <person name="Liu Q."/>
            <person name="Xin Y.-H."/>
        </authorList>
    </citation>
    <scope>NUCLEOTIDE SEQUENCE [LARGE SCALE GENOMIC DNA]</scope>
    <source>
        <strain evidence="2 3">Sr39</strain>
    </source>
</reference>
<dbReference type="RefSeq" id="WP_134515853.1">
    <property type="nucleotide sequence ID" value="NZ_SOHJ01000012.1"/>
</dbReference>
<keyword evidence="3" id="KW-1185">Reference proteome</keyword>
<dbReference type="EMBL" id="SOHJ01000012">
    <property type="protein sequence ID" value="TFD58131.1"/>
    <property type="molecule type" value="Genomic_DNA"/>
</dbReference>
<comment type="caution">
    <text evidence="2">The sequence shown here is derived from an EMBL/GenBank/DDBJ whole genome shotgun (WGS) entry which is preliminary data.</text>
</comment>